<name>A0AAW1FMU9_ZOAVI</name>
<dbReference type="EMBL" id="JBCEZU010000045">
    <property type="protein sequence ID" value="KAK9535951.1"/>
    <property type="molecule type" value="Genomic_DNA"/>
</dbReference>
<dbReference type="PANTHER" id="PTHR33568:SF3">
    <property type="entry name" value="DNA-DIRECTED DNA POLYMERASE"/>
    <property type="match status" value="1"/>
</dbReference>
<dbReference type="AlphaFoldDB" id="A0AAW1FMU9"/>
<organism evidence="1 2">
    <name type="scientific">Zoarces viviparus</name>
    <name type="common">Viviparous eelpout</name>
    <name type="synonym">Blennius viviparus</name>
    <dbReference type="NCBI Taxonomy" id="48416"/>
    <lineage>
        <taxon>Eukaryota</taxon>
        <taxon>Metazoa</taxon>
        <taxon>Chordata</taxon>
        <taxon>Craniata</taxon>
        <taxon>Vertebrata</taxon>
        <taxon>Euteleostomi</taxon>
        <taxon>Actinopterygii</taxon>
        <taxon>Neopterygii</taxon>
        <taxon>Teleostei</taxon>
        <taxon>Neoteleostei</taxon>
        <taxon>Acanthomorphata</taxon>
        <taxon>Eupercaria</taxon>
        <taxon>Perciformes</taxon>
        <taxon>Cottioidei</taxon>
        <taxon>Zoarcales</taxon>
        <taxon>Zoarcidae</taxon>
        <taxon>Zoarcinae</taxon>
        <taxon>Zoarces</taxon>
    </lineage>
</organism>
<dbReference type="InterPro" id="IPR043502">
    <property type="entry name" value="DNA/RNA_pol_sf"/>
</dbReference>
<dbReference type="InterPro" id="IPR023211">
    <property type="entry name" value="DNA_pol_palm_dom_sf"/>
</dbReference>
<proteinExistence type="predicted"/>
<evidence type="ECO:0000313" key="2">
    <source>
        <dbReference type="Proteomes" id="UP001488805"/>
    </source>
</evidence>
<dbReference type="Proteomes" id="UP001488805">
    <property type="component" value="Unassembled WGS sequence"/>
</dbReference>
<dbReference type="PANTHER" id="PTHR33568">
    <property type="entry name" value="DNA POLYMERASE"/>
    <property type="match status" value="1"/>
</dbReference>
<protein>
    <recommendedName>
        <fullName evidence="3">DNA-directed DNA polymerase</fullName>
    </recommendedName>
</protein>
<accession>A0AAW1FMU9</accession>
<sequence length="272" mass="30883">MSDYFEKEGIRRDPSKIRVNKAMRSCNKLLLNSLWGRFSMRTNMPSCELITDPDRFMQLMFSDAFDVRQFCFISDEVALVQWRHAEAIGSRIKDVNIFIGAMTTAHARLMLYDLLDTLQERVLYCDTDSVVFTSRAGDMIPPLGSYLGDLTDEINDGDVCGLPEEDYITEFVSGGPKCYAYYTRDGKTQVKCKGVTLNAKNATVVTPASLISLVHAFVANQNTNAHMMTVSDTITRDQKQFHLRNATVLKKVQVVYNKRRVLSDYTTLPYGY</sequence>
<gene>
    <name evidence="1" type="ORF">VZT92_005782</name>
</gene>
<reference evidence="1 2" key="1">
    <citation type="journal article" date="2024" name="Genome Biol. Evol.">
        <title>Chromosome-level genome assembly of the viviparous eelpout Zoarces viviparus.</title>
        <authorList>
            <person name="Fuhrmann N."/>
            <person name="Brasseur M.V."/>
            <person name="Bakowski C.E."/>
            <person name="Podsiadlowski L."/>
            <person name="Prost S."/>
            <person name="Krehenwinkel H."/>
            <person name="Mayer C."/>
        </authorList>
    </citation>
    <scope>NUCLEOTIDE SEQUENCE [LARGE SCALE GENOMIC DNA]</scope>
    <source>
        <strain evidence="1">NO-MEL_2022_Ind0_liver</strain>
    </source>
</reference>
<dbReference type="SUPFAM" id="SSF56672">
    <property type="entry name" value="DNA/RNA polymerases"/>
    <property type="match status" value="1"/>
</dbReference>
<evidence type="ECO:0000313" key="1">
    <source>
        <dbReference type="EMBL" id="KAK9535951.1"/>
    </source>
</evidence>
<dbReference type="Gene3D" id="3.90.1600.10">
    <property type="entry name" value="Palm domain of DNA polymerase"/>
    <property type="match status" value="1"/>
</dbReference>
<evidence type="ECO:0008006" key="3">
    <source>
        <dbReference type="Google" id="ProtNLM"/>
    </source>
</evidence>
<comment type="caution">
    <text evidence="1">The sequence shown here is derived from an EMBL/GenBank/DDBJ whole genome shotgun (WGS) entry which is preliminary data.</text>
</comment>
<keyword evidence="2" id="KW-1185">Reference proteome</keyword>